<accession>A0A1J5PNP1</accession>
<evidence type="ECO:0000256" key="1">
    <source>
        <dbReference type="SAM" id="MobiDB-lite"/>
    </source>
</evidence>
<dbReference type="AlphaFoldDB" id="A0A1J5PNP1"/>
<organism evidence="2">
    <name type="scientific">mine drainage metagenome</name>
    <dbReference type="NCBI Taxonomy" id="410659"/>
    <lineage>
        <taxon>unclassified sequences</taxon>
        <taxon>metagenomes</taxon>
        <taxon>ecological metagenomes</taxon>
    </lineage>
</organism>
<feature type="region of interest" description="Disordered" evidence="1">
    <location>
        <begin position="82"/>
        <end position="105"/>
    </location>
</feature>
<feature type="region of interest" description="Disordered" evidence="1">
    <location>
        <begin position="188"/>
        <end position="207"/>
    </location>
</feature>
<name>A0A1J5PNP1_9ZZZZ</name>
<dbReference type="EMBL" id="MLJW01003133">
    <property type="protein sequence ID" value="OIQ72778.1"/>
    <property type="molecule type" value="Genomic_DNA"/>
</dbReference>
<proteinExistence type="predicted"/>
<comment type="caution">
    <text evidence="2">The sequence shown here is derived from an EMBL/GenBank/DDBJ whole genome shotgun (WGS) entry which is preliminary data.</text>
</comment>
<feature type="compositionally biased region" description="Basic and acidic residues" evidence="1">
    <location>
        <begin position="86"/>
        <end position="101"/>
    </location>
</feature>
<sequence length="207" mass="22816">MRSLCGTDVGAHRDVHADIAGRSRQQRPDGETDRRQAAQGNPDQDEQYRSDHADSGVLAVKISRCAFLYGRCNFSHAFVSGRLGQHPRDGDTTIEQRHDSTPQRQNQCLIHRNPSLTAVIKGKAGFTPPRTNRLKSLTTASGRTICRLASPALRRYWPTGNAENAVNFGRLRSTSHAVPERSLPYKFTQRKRATAAPECKTPATAGA</sequence>
<protein>
    <submittedName>
        <fullName evidence="2">Uncharacterized protein</fullName>
    </submittedName>
</protein>
<feature type="compositionally biased region" description="Basic and acidic residues" evidence="1">
    <location>
        <begin position="15"/>
        <end position="36"/>
    </location>
</feature>
<feature type="region of interest" description="Disordered" evidence="1">
    <location>
        <begin position="15"/>
        <end position="51"/>
    </location>
</feature>
<gene>
    <name evidence="2" type="ORF">GALL_455910</name>
</gene>
<reference evidence="2" key="1">
    <citation type="submission" date="2016-10" db="EMBL/GenBank/DDBJ databases">
        <title>Sequence of Gallionella enrichment culture.</title>
        <authorList>
            <person name="Poehlein A."/>
            <person name="Muehling M."/>
            <person name="Daniel R."/>
        </authorList>
    </citation>
    <scope>NUCLEOTIDE SEQUENCE</scope>
</reference>
<evidence type="ECO:0000313" key="2">
    <source>
        <dbReference type="EMBL" id="OIQ72778.1"/>
    </source>
</evidence>